<dbReference type="Proteomes" id="UP000287033">
    <property type="component" value="Unassembled WGS sequence"/>
</dbReference>
<keyword evidence="3" id="KW-1185">Reference proteome</keyword>
<feature type="coiled-coil region" evidence="1">
    <location>
        <begin position="534"/>
        <end position="587"/>
    </location>
</feature>
<dbReference type="AlphaFoldDB" id="A0A401SQ49"/>
<dbReference type="EMBL" id="BEZZ01000440">
    <property type="protein sequence ID" value="GCC32498.1"/>
    <property type="molecule type" value="Genomic_DNA"/>
</dbReference>
<keyword evidence="1" id="KW-0175">Coiled coil</keyword>
<feature type="coiled-coil region" evidence="1">
    <location>
        <begin position="263"/>
        <end position="304"/>
    </location>
</feature>
<protein>
    <submittedName>
        <fullName evidence="2">Uncharacterized protein</fullName>
    </submittedName>
</protein>
<organism evidence="2 3">
    <name type="scientific">Chiloscyllium punctatum</name>
    <name type="common">Brownbanded bambooshark</name>
    <name type="synonym">Hemiscyllium punctatum</name>
    <dbReference type="NCBI Taxonomy" id="137246"/>
    <lineage>
        <taxon>Eukaryota</taxon>
        <taxon>Metazoa</taxon>
        <taxon>Chordata</taxon>
        <taxon>Craniata</taxon>
        <taxon>Vertebrata</taxon>
        <taxon>Chondrichthyes</taxon>
        <taxon>Elasmobranchii</taxon>
        <taxon>Galeomorphii</taxon>
        <taxon>Galeoidea</taxon>
        <taxon>Orectolobiformes</taxon>
        <taxon>Hemiscylliidae</taxon>
        <taxon>Chiloscyllium</taxon>
    </lineage>
</organism>
<proteinExistence type="predicted"/>
<dbReference type="OMA" id="TEHITWR"/>
<evidence type="ECO:0000256" key="1">
    <source>
        <dbReference type="SAM" id="Coils"/>
    </source>
</evidence>
<dbReference type="OrthoDB" id="9948480at2759"/>
<evidence type="ECO:0000313" key="2">
    <source>
        <dbReference type="EMBL" id="GCC32498.1"/>
    </source>
</evidence>
<evidence type="ECO:0000313" key="3">
    <source>
        <dbReference type="Proteomes" id="UP000287033"/>
    </source>
</evidence>
<comment type="caution">
    <text evidence="2">The sequence shown here is derived from an EMBL/GenBank/DDBJ whole genome shotgun (WGS) entry which is preliminary data.</text>
</comment>
<feature type="non-terminal residue" evidence="2">
    <location>
        <position position="1"/>
    </location>
</feature>
<gene>
    <name evidence="2" type="ORF">chiPu_0010959</name>
</gene>
<sequence length="632" mass="71762">SRSSSEIYSMGKGTSSSAIGENNCATDQYGIQLERDLQLNLLESESRRCALSDSLKTACCALKEQREQMSKKNMEVINHSAIIDKMILKQKLLETKVKLLHEKEGTQKGVKPDEAEREREFQDRIWCLEEEIENINLKLEQMAPKKRTTLSPISCYLGDGRNEAKEQPPNSLHTLNGSLAWYQDRDWNLKEKNGGVHLDNVIGEGDLQEVPSCLVSAETGRASIESQMADLHSELFQTKCESYGLKKQYLKSESQLTANRNINESLLLEVTRLKQSLQASEQQILKLQSEKAILTSRLKTLECEQQQIFNQKELLLKTLKKLKCHKHEDSLLQINSDDRTPSINLQECPSKLCAQCECLSKEPELAKDKDKLSVHQEEMEHGGECLTDGSNSVMATGTELLSTETEEIGLQSKKIIPKINQDTQENTRVWTESKDSDEGLQQQNADLTKTNGNINLQFEKLMEKIEGFVKLSLKLEMERNQTVCKLRMQTTEIKLTVLIIGLHHLRNAYQTLSQNVDHPEGNSSADWINRLQIIKDIIEKFKIQQKKLKLLEEENELLAQKSSCESLRNMEAKVTALQKDILKLTALDTQTRLQQDHHKILLTDEAALGLHSKTMGRLPGCEKQATLQKQGE</sequence>
<name>A0A401SQ49_CHIPU</name>
<reference evidence="2 3" key="1">
    <citation type="journal article" date="2018" name="Nat. Ecol. Evol.">
        <title>Shark genomes provide insights into elasmobranch evolution and the origin of vertebrates.</title>
        <authorList>
            <person name="Hara Y"/>
            <person name="Yamaguchi K"/>
            <person name="Onimaru K"/>
            <person name="Kadota M"/>
            <person name="Koyanagi M"/>
            <person name="Keeley SD"/>
            <person name="Tatsumi K"/>
            <person name="Tanaka K"/>
            <person name="Motone F"/>
            <person name="Kageyama Y"/>
            <person name="Nozu R"/>
            <person name="Adachi N"/>
            <person name="Nishimura O"/>
            <person name="Nakagawa R"/>
            <person name="Tanegashima C"/>
            <person name="Kiyatake I"/>
            <person name="Matsumoto R"/>
            <person name="Murakumo K"/>
            <person name="Nishida K"/>
            <person name="Terakita A"/>
            <person name="Kuratani S"/>
            <person name="Sato K"/>
            <person name="Hyodo S Kuraku.S."/>
        </authorList>
    </citation>
    <scope>NUCLEOTIDE SEQUENCE [LARGE SCALE GENOMIC DNA]</scope>
</reference>
<accession>A0A401SQ49</accession>